<sequence>MNTLCCSALRRRVIIGALCLASAFSASSAKKPNVLFILTDQWRAQALGYAGDPNVKTPRLDKLAEEGINFDTTVSVCAICTPYRAALLTGRFPLSTGMYANDLYLPAEEITMGELFKAAGYNTAYIGKWHLDGHGRKSYIPPERRQGFDYWKVLECTHVYKQSQYYDNNDPKIKMWDGYDAYAQTKDAQAYIRKHATDDKPFLFFFSFGGPHFPHKSAPEDLKALYPPESLKLRPNVEFTEKYPEAKVREELQGYYGHCTAIDKCVGDLMDTLDELGIADNTIVVFTSDHGEMMGSHGKVPSAKLHPYDEANLVPFLFRYPPLTDGKARKIKTPLNTPDILPTLLALTDIEIPDTIEGEDLSVLIKEPGKEIGRAALTMQIKPQSTLRIPYRGVRTARYWYAEQADNGEKLLFDCEKDPYQMNNLYGNPEAKALQTKMAERLKEELVKVGDYPFKGAGHYKGYLDRKTGIPKDGPGTERKLSAKNLEKMKAKKNKKAKE</sequence>
<dbReference type="InterPro" id="IPR024607">
    <property type="entry name" value="Sulfatase_CS"/>
</dbReference>
<dbReference type="InterPro" id="IPR017850">
    <property type="entry name" value="Alkaline_phosphatase_core_sf"/>
</dbReference>
<evidence type="ECO:0000256" key="5">
    <source>
        <dbReference type="SAM" id="MobiDB-lite"/>
    </source>
</evidence>
<organism evidence="8 9">
    <name type="scientific">Pontiella desulfatans</name>
    <dbReference type="NCBI Taxonomy" id="2750659"/>
    <lineage>
        <taxon>Bacteria</taxon>
        <taxon>Pseudomonadati</taxon>
        <taxon>Kiritimatiellota</taxon>
        <taxon>Kiritimatiellia</taxon>
        <taxon>Kiritimatiellales</taxon>
        <taxon>Pontiellaceae</taxon>
        <taxon>Pontiella</taxon>
    </lineage>
</organism>
<evidence type="ECO:0000313" key="9">
    <source>
        <dbReference type="Proteomes" id="UP000366872"/>
    </source>
</evidence>
<dbReference type="PANTHER" id="PTHR42693:SF53">
    <property type="entry name" value="ENDO-4-O-SULFATASE"/>
    <property type="match status" value="1"/>
</dbReference>
<feature type="compositionally biased region" description="Basic residues" evidence="5">
    <location>
        <begin position="490"/>
        <end position="499"/>
    </location>
</feature>
<feature type="domain" description="Sulfatase N-terminal" evidence="7">
    <location>
        <begin position="32"/>
        <end position="350"/>
    </location>
</feature>
<evidence type="ECO:0000256" key="3">
    <source>
        <dbReference type="ARBA" id="ARBA00022801"/>
    </source>
</evidence>
<evidence type="ECO:0000256" key="2">
    <source>
        <dbReference type="ARBA" id="ARBA00022723"/>
    </source>
</evidence>
<evidence type="ECO:0000313" key="8">
    <source>
        <dbReference type="EMBL" id="VGO13566.1"/>
    </source>
</evidence>
<dbReference type="InterPro" id="IPR050738">
    <property type="entry name" value="Sulfatase"/>
</dbReference>
<keyword evidence="2" id="KW-0479">Metal-binding</keyword>
<dbReference type="Gene3D" id="3.30.1120.10">
    <property type="match status" value="1"/>
</dbReference>
<evidence type="ECO:0000256" key="4">
    <source>
        <dbReference type="ARBA" id="ARBA00022837"/>
    </source>
</evidence>
<feature type="signal peptide" evidence="6">
    <location>
        <begin position="1"/>
        <end position="28"/>
    </location>
</feature>
<name>A0A6C2U2F3_PONDE</name>
<keyword evidence="9" id="KW-1185">Reference proteome</keyword>
<dbReference type="AlphaFoldDB" id="A0A6C2U2F3"/>
<accession>A0A6C2U2F3</accession>
<dbReference type="GO" id="GO:0046872">
    <property type="term" value="F:metal ion binding"/>
    <property type="evidence" value="ECO:0007669"/>
    <property type="project" value="UniProtKB-KW"/>
</dbReference>
<proteinExistence type="inferred from homology"/>
<dbReference type="CDD" id="cd16034">
    <property type="entry name" value="sulfatase_like"/>
    <property type="match status" value="1"/>
</dbReference>
<protein>
    <submittedName>
        <fullName evidence="8">Arylsulfatase</fullName>
    </submittedName>
</protein>
<comment type="similarity">
    <text evidence="1">Belongs to the sulfatase family.</text>
</comment>
<feature type="chain" id="PRO_5028932342" evidence="6">
    <location>
        <begin position="29"/>
        <end position="499"/>
    </location>
</feature>
<dbReference type="SUPFAM" id="SSF53649">
    <property type="entry name" value="Alkaline phosphatase-like"/>
    <property type="match status" value="1"/>
</dbReference>
<keyword evidence="3" id="KW-0378">Hydrolase</keyword>
<dbReference type="GO" id="GO:0004065">
    <property type="term" value="F:arylsulfatase activity"/>
    <property type="evidence" value="ECO:0007669"/>
    <property type="project" value="TreeGrafter"/>
</dbReference>
<keyword evidence="4" id="KW-0106">Calcium</keyword>
<dbReference type="RefSeq" id="WP_136079128.1">
    <property type="nucleotide sequence ID" value="NZ_CAAHFG010000001.1"/>
</dbReference>
<dbReference type="Proteomes" id="UP000366872">
    <property type="component" value="Unassembled WGS sequence"/>
</dbReference>
<gene>
    <name evidence="8" type="ORF">PDESU_02123</name>
</gene>
<dbReference type="PANTHER" id="PTHR42693">
    <property type="entry name" value="ARYLSULFATASE FAMILY MEMBER"/>
    <property type="match status" value="1"/>
</dbReference>
<dbReference type="Gene3D" id="3.40.720.10">
    <property type="entry name" value="Alkaline Phosphatase, subunit A"/>
    <property type="match status" value="1"/>
</dbReference>
<keyword evidence="6" id="KW-0732">Signal</keyword>
<dbReference type="PROSITE" id="PS00149">
    <property type="entry name" value="SULFATASE_2"/>
    <property type="match status" value="1"/>
</dbReference>
<dbReference type="Pfam" id="PF00884">
    <property type="entry name" value="Sulfatase"/>
    <property type="match status" value="1"/>
</dbReference>
<evidence type="ECO:0000256" key="6">
    <source>
        <dbReference type="SAM" id="SignalP"/>
    </source>
</evidence>
<evidence type="ECO:0000259" key="7">
    <source>
        <dbReference type="Pfam" id="PF00884"/>
    </source>
</evidence>
<feature type="compositionally biased region" description="Basic and acidic residues" evidence="5">
    <location>
        <begin position="465"/>
        <end position="489"/>
    </location>
</feature>
<reference evidence="8 9" key="1">
    <citation type="submission" date="2019-04" db="EMBL/GenBank/DDBJ databases">
        <authorList>
            <person name="Van Vliet M D."/>
        </authorList>
    </citation>
    <scope>NUCLEOTIDE SEQUENCE [LARGE SCALE GENOMIC DNA]</scope>
    <source>
        <strain evidence="8 9">F1</strain>
    </source>
</reference>
<evidence type="ECO:0000256" key="1">
    <source>
        <dbReference type="ARBA" id="ARBA00008779"/>
    </source>
</evidence>
<dbReference type="InterPro" id="IPR000917">
    <property type="entry name" value="Sulfatase_N"/>
</dbReference>
<dbReference type="EMBL" id="CAAHFG010000001">
    <property type="protein sequence ID" value="VGO13566.1"/>
    <property type="molecule type" value="Genomic_DNA"/>
</dbReference>
<feature type="region of interest" description="Disordered" evidence="5">
    <location>
        <begin position="465"/>
        <end position="499"/>
    </location>
</feature>